<evidence type="ECO:0000256" key="9">
    <source>
        <dbReference type="ARBA" id="ARBA00023004"/>
    </source>
</evidence>
<evidence type="ECO:0000256" key="8">
    <source>
        <dbReference type="ARBA" id="ARBA00023002"/>
    </source>
</evidence>
<dbReference type="UniPathway" id="UPA00111">
    <property type="reaction ID" value="UER00527"/>
</dbReference>
<evidence type="ECO:0000256" key="10">
    <source>
        <dbReference type="ARBA" id="ARBA00029668"/>
    </source>
</evidence>
<sequence>MTDAQSQATAVADADAWERLLQENYGRYDTCKETYSFYDQLKDGKIHSSVVDMFKENRERQTFDYVMQAREKYGKLDKAMLSIWDVLDQLDNLEFDKNTVQLQQKVHAFQMAEAMRREGMPRWMVLTGLIHDLGKYLYVLGEKQWTVSVLLLNDSKYAYALICYCKVIGDTFPVGCKHCESVLFSQFFDKNPDSNHPVYGTEHGIYEPHCGLANVYMSFGHDEYMYMVCKDYLPPEALFIIRYHSFYSCHQEGAYAWLLSQQDMQMMKWVKTFLRYDLYSYSEELPDLDSIKPYYKELISEYFPEKIRW</sequence>
<comment type="caution">
    <text evidence="14">The sequence shown here is derived from an EMBL/GenBank/DDBJ whole genome shotgun (WGS) entry which is preliminary data.</text>
</comment>
<dbReference type="Pfam" id="PF05153">
    <property type="entry name" value="MIOX"/>
    <property type="match status" value="2"/>
</dbReference>
<keyword evidence="9 12" id="KW-0408">Iron</keyword>
<dbReference type="EMBL" id="CBTN010000110">
    <property type="protein sequence ID" value="CDH60836.1"/>
    <property type="molecule type" value="Genomic_DNA"/>
</dbReference>
<feature type="binding site" evidence="12">
    <location>
        <position position="244"/>
    </location>
    <ligand>
        <name>Fe cation</name>
        <dbReference type="ChEBI" id="CHEBI:24875"/>
        <label>1</label>
    </ligand>
</feature>
<dbReference type="SUPFAM" id="SSF109604">
    <property type="entry name" value="HD-domain/PDEase-like"/>
    <property type="match status" value="1"/>
</dbReference>
<dbReference type="InterPro" id="IPR007828">
    <property type="entry name" value="Inositol_oxygenase"/>
</dbReference>
<evidence type="ECO:0000256" key="3">
    <source>
        <dbReference type="ARBA" id="ARBA00005286"/>
    </source>
</evidence>
<evidence type="ECO:0000256" key="7">
    <source>
        <dbReference type="ARBA" id="ARBA00022723"/>
    </source>
</evidence>
<proteinExistence type="inferred from homology"/>
<dbReference type="EC" id="1.13.99.1" evidence="4 13"/>
<dbReference type="Proteomes" id="UP000027586">
    <property type="component" value="Unassembled WGS sequence"/>
</dbReference>
<feature type="binding site" evidence="12">
    <location>
        <position position="131"/>
    </location>
    <ligand>
        <name>Fe cation</name>
        <dbReference type="ChEBI" id="CHEBI:24875"/>
        <label>1</label>
    </ligand>
</feature>
<evidence type="ECO:0000256" key="11">
    <source>
        <dbReference type="ARBA" id="ARBA00048271"/>
    </source>
</evidence>
<evidence type="ECO:0000256" key="13">
    <source>
        <dbReference type="RuleBase" id="RU367039"/>
    </source>
</evidence>
<gene>
    <name evidence="14" type="ORF">LCOR_11612.1</name>
</gene>
<evidence type="ECO:0000256" key="5">
    <source>
        <dbReference type="ARBA" id="ARBA00019269"/>
    </source>
</evidence>
<feature type="binding site" evidence="12">
    <location>
        <position position="132"/>
    </location>
    <ligand>
        <name>Fe cation</name>
        <dbReference type="ChEBI" id="CHEBI:24875"/>
        <label>1</label>
    </ligand>
</feature>
<dbReference type="Gene3D" id="1.10.3210.10">
    <property type="entry name" value="Hypothetical protein af1432"/>
    <property type="match status" value="1"/>
</dbReference>
<protein>
    <recommendedName>
        <fullName evidence="5 13">Inositol oxygenase</fullName>
        <ecNumber evidence="4 13">1.13.99.1</ecNumber>
    </recommendedName>
    <alternativeName>
        <fullName evidence="10 13">Myo-inositol oxygenase</fullName>
    </alternativeName>
</protein>
<evidence type="ECO:0000313" key="14">
    <source>
        <dbReference type="EMBL" id="CDH60836.1"/>
    </source>
</evidence>
<keyword evidence="7 12" id="KW-0479">Metal-binding</keyword>
<dbReference type="GO" id="GO:0005506">
    <property type="term" value="F:iron ion binding"/>
    <property type="evidence" value="ECO:0007669"/>
    <property type="project" value="InterPro"/>
</dbReference>
<keyword evidence="8 13" id="KW-0560">Oxidoreductase</keyword>
<evidence type="ECO:0000256" key="1">
    <source>
        <dbReference type="ARBA" id="ARBA00004496"/>
    </source>
</evidence>
<keyword evidence="15" id="KW-1185">Reference proteome</keyword>
<comment type="subcellular location">
    <subcellularLocation>
        <location evidence="1 13">Cytoplasm</location>
    </subcellularLocation>
</comment>
<name>A0A068SHQ5_9FUNG</name>
<dbReference type="PANTHER" id="PTHR12588">
    <property type="entry name" value="MYOINOSITOL OXYGENASE"/>
    <property type="match status" value="1"/>
</dbReference>
<dbReference type="AlphaFoldDB" id="A0A068SHQ5"/>
<dbReference type="OrthoDB" id="5151075at2759"/>
<dbReference type="GO" id="GO:0005737">
    <property type="term" value="C:cytoplasm"/>
    <property type="evidence" value="ECO:0007669"/>
    <property type="project" value="UniProtKB-SubCell"/>
</dbReference>
<dbReference type="STRING" id="1263082.A0A068SHQ5"/>
<keyword evidence="6 13" id="KW-0963">Cytoplasm</keyword>
<evidence type="ECO:0000256" key="12">
    <source>
        <dbReference type="PIRSR" id="PIRSR607828-2"/>
    </source>
</evidence>
<dbReference type="GO" id="GO:0050113">
    <property type="term" value="F:inositol oxygenase activity"/>
    <property type="evidence" value="ECO:0007669"/>
    <property type="project" value="UniProtKB-UniRule"/>
</dbReference>
<evidence type="ECO:0000256" key="2">
    <source>
        <dbReference type="ARBA" id="ARBA00005167"/>
    </source>
</evidence>
<comment type="catalytic activity">
    <reaction evidence="11 13">
        <text>myo-inositol + O2 = D-glucuronate + H2O + H(+)</text>
        <dbReference type="Rhea" id="RHEA:23696"/>
        <dbReference type="ChEBI" id="CHEBI:15377"/>
        <dbReference type="ChEBI" id="CHEBI:15378"/>
        <dbReference type="ChEBI" id="CHEBI:15379"/>
        <dbReference type="ChEBI" id="CHEBI:17268"/>
        <dbReference type="ChEBI" id="CHEBI:58720"/>
        <dbReference type="EC" id="1.13.99.1"/>
    </reaction>
</comment>
<comment type="similarity">
    <text evidence="3 13">Belongs to the myo-inositol oxygenase family.</text>
</comment>
<evidence type="ECO:0000256" key="6">
    <source>
        <dbReference type="ARBA" id="ARBA00022490"/>
    </source>
</evidence>
<organism evidence="14 15">
    <name type="scientific">Lichtheimia corymbifera JMRC:FSU:9682</name>
    <dbReference type="NCBI Taxonomy" id="1263082"/>
    <lineage>
        <taxon>Eukaryota</taxon>
        <taxon>Fungi</taxon>
        <taxon>Fungi incertae sedis</taxon>
        <taxon>Mucoromycota</taxon>
        <taxon>Mucoromycotina</taxon>
        <taxon>Mucoromycetes</taxon>
        <taxon>Mucorales</taxon>
        <taxon>Lichtheimiaceae</taxon>
        <taxon>Lichtheimia</taxon>
    </lineage>
</organism>
<evidence type="ECO:0000313" key="15">
    <source>
        <dbReference type="Proteomes" id="UP000027586"/>
    </source>
</evidence>
<dbReference type="GO" id="GO:0019310">
    <property type="term" value="P:inositol catabolic process"/>
    <property type="evidence" value="ECO:0007669"/>
    <property type="project" value="UniProtKB-UniRule"/>
</dbReference>
<accession>A0A068SHQ5</accession>
<comment type="cofactor">
    <cofactor evidence="12 13">
        <name>Fe cation</name>
        <dbReference type="ChEBI" id="CHEBI:24875"/>
    </cofactor>
    <text evidence="12 13">Binds 2 iron ions per subunit.</text>
</comment>
<feature type="binding site" evidence="12">
    <location>
        <position position="107"/>
    </location>
    <ligand>
        <name>Fe cation</name>
        <dbReference type="ChEBI" id="CHEBI:24875"/>
        <label>1</label>
    </ligand>
</feature>
<feature type="binding site" evidence="12">
    <location>
        <position position="277"/>
    </location>
    <ligand>
        <name>Fe cation</name>
        <dbReference type="ChEBI" id="CHEBI:24875"/>
        <label>1</label>
    </ligand>
</feature>
<reference evidence="14" key="1">
    <citation type="submission" date="2013-08" db="EMBL/GenBank/DDBJ databases">
        <title>Gene expansion shapes genome architecture in the human pathogen Lichtheimia corymbifera: an evolutionary genomics analysis in the ancient terrestrial Mucorales (Mucoromycotina).</title>
        <authorList>
            <person name="Schwartze V.U."/>
            <person name="Winter S."/>
            <person name="Shelest E."/>
            <person name="Marcet-Houben M."/>
            <person name="Horn F."/>
            <person name="Wehner S."/>
            <person name="Hoffmann K."/>
            <person name="Riege K."/>
            <person name="Sammeth M."/>
            <person name="Nowrousian M."/>
            <person name="Valiante V."/>
            <person name="Linde J."/>
            <person name="Jacobsen I.D."/>
            <person name="Marz M."/>
            <person name="Brakhage A.A."/>
            <person name="Gabaldon T."/>
            <person name="Bocker S."/>
            <person name="Voigt K."/>
        </authorList>
    </citation>
    <scope>NUCLEOTIDE SEQUENCE [LARGE SCALE GENOMIC DNA]</scope>
    <source>
        <strain evidence="14">FSU 9682</strain>
    </source>
</reference>
<dbReference type="VEuPathDB" id="FungiDB:LCOR_11612.1"/>
<comment type="pathway">
    <text evidence="2 13">Polyol metabolism; myo-inositol degradation into D-glucuronate; D-glucuronate from myo-inositol: step 1/1.</text>
</comment>
<dbReference type="PANTHER" id="PTHR12588:SF0">
    <property type="entry name" value="INOSITOL OXYGENASE"/>
    <property type="match status" value="1"/>
</dbReference>
<feature type="binding site" evidence="12">
    <location>
        <position position="221"/>
    </location>
    <ligand>
        <name>Fe cation</name>
        <dbReference type="ChEBI" id="CHEBI:24875"/>
        <label>1</label>
    </ligand>
</feature>
<evidence type="ECO:0000256" key="4">
    <source>
        <dbReference type="ARBA" id="ARBA00011919"/>
    </source>
</evidence>